<dbReference type="GO" id="GO:0004869">
    <property type="term" value="F:cysteine-type endopeptidase inhibitor activity"/>
    <property type="evidence" value="ECO:0007669"/>
    <property type="project" value="InterPro"/>
</dbReference>
<reference evidence="13 14" key="1">
    <citation type="journal article" date="2021" name="Elife">
        <title>Chloroplast acquisition without the gene transfer in kleptoplastic sea slugs, Plakobranchus ocellatus.</title>
        <authorList>
            <person name="Maeda T."/>
            <person name="Takahashi S."/>
            <person name="Yoshida T."/>
            <person name="Shimamura S."/>
            <person name="Takaki Y."/>
            <person name="Nagai Y."/>
            <person name="Toyoda A."/>
            <person name="Suzuki Y."/>
            <person name="Arimoto A."/>
            <person name="Ishii H."/>
            <person name="Satoh N."/>
            <person name="Nishiyama T."/>
            <person name="Hasebe M."/>
            <person name="Maruyama T."/>
            <person name="Minagawa J."/>
            <person name="Obokata J."/>
            <person name="Shigenobu S."/>
        </authorList>
    </citation>
    <scope>NUCLEOTIDE SEQUENCE [LARGE SCALE GENOMIC DNA]</scope>
</reference>
<dbReference type="PROSITE" id="PS00639">
    <property type="entry name" value="THIOL_PROTEASE_HIS"/>
    <property type="match status" value="1"/>
</dbReference>
<accession>A0AAV4FA75</accession>
<feature type="domain" description="Cathepsin propeptide inhibitor" evidence="12">
    <location>
        <begin position="351"/>
        <end position="408"/>
    </location>
</feature>
<dbReference type="SMART" id="SM00848">
    <property type="entry name" value="Inhibitor_I29"/>
    <property type="match status" value="1"/>
</dbReference>
<dbReference type="InterPro" id="IPR018073">
    <property type="entry name" value="Prot_inh_cystat_CS"/>
</dbReference>
<evidence type="ECO:0000259" key="12">
    <source>
        <dbReference type="SMART" id="SM00848"/>
    </source>
</evidence>
<keyword evidence="6" id="KW-0865">Zymogen</keyword>
<dbReference type="GO" id="GO:0006508">
    <property type="term" value="P:proteolysis"/>
    <property type="evidence" value="ECO:0007669"/>
    <property type="project" value="UniProtKB-KW"/>
</dbReference>
<comment type="similarity">
    <text evidence="1">Belongs to the peptidase C1 family.</text>
</comment>
<evidence type="ECO:0000256" key="5">
    <source>
        <dbReference type="ARBA" id="ARBA00022807"/>
    </source>
</evidence>
<protein>
    <submittedName>
        <fullName evidence="13">Cathepsin F</fullName>
    </submittedName>
</protein>
<dbReference type="InterPro" id="IPR039417">
    <property type="entry name" value="Peptidase_C1A_papain-like"/>
</dbReference>
<keyword evidence="5" id="KW-0788">Thiol protease</keyword>
<keyword evidence="3 9" id="KW-0732">Signal</keyword>
<evidence type="ECO:0000259" key="10">
    <source>
        <dbReference type="SMART" id="SM00043"/>
    </source>
</evidence>
<comment type="caution">
    <text evidence="13">The sequence shown here is derived from an EMBL/GenBank/DDBJ whole genome shotgun (WGS) entry which is preliminary data.</text>
</comment>
<dbReference type="InterPro" id="IPR013201">
    <property type="entry name" value="Prot_inhib_I29"/>
</dbReference>
<dbReference type="PROSITE" id="PS00287">
    <property type="entry name" value="CYSTATIN"/>
    <property type="match status" value="1"/>
</dbReference>
<dbReference type="InterPro" id="IPR013128">
    <property type="entry name" value="Peptidase_C1A"/>
</dbReference>
<dbReference type="InterPro" id="IPR046350">
    <property type="entry name" value="Cystatin_sf"/>
</dbReference>
<dbReference type="PROSITE" id="PS00139">
    <property type="entry name" value="THIOL_PROTEASE_CYS"/>
    <property type="match status" value="1"/>
</dbReference>
<dbReference type="SUPFAM" id="SSF54403">
    <property type="entry name" value="Cystatin/monellin"/>
    <property type="match status" value="2"/>
</dbReference>
<dbReference type="InterPro" id="IPR000668">
    <property type="entry name" value="Peptidase_C1A_C"/>
</dbReference>
<dbReference type="SMART" id="SM00645">
    <property type="entry name" value="Pept_C1"/>
    <property type="match status" value="1"/>
</dbReference>
<evidence type="ECO:0000256" key="2">
    <source>
        <dbReference type="ARBA" id="ARBA00022670"/>
    </source>
</evidence>
<dbReference type="InterPro" id="IPR038765">
    <property type="entry name" value="Papain-like_cys_pep_sf"/>
</dbReference>
<evidence type="ECO:0000313" key="14">
    <source>
        <dbReference type="Proteomes" id="UP000762676"/>
    </source>
</evidence>
<feature type="chain" id="PRO_5043539825" evidence="9">
    <location>
        <begin position="20"/>
        <end position="651"/>
    </location>
</feature>
<dbReference type="InterPro" id="IPR025661">
    <property type="entry name" value="Pept_asp_AS"/>
</dbReference>
<keyword evidence="7" id="KW-1015">Disulfide bond</keyword>
<keyword evidence="4" id="KW-0378">Hydrolase</keyword>
<dbReference type="AlphaFoldDB" id="A0AAV4FA75"/>
<gene>
    <name evidence="13" type="ORF">ElyMa_003778500</name>
</gene>
<dbReference type="Gene3D" id="3.90.70.10">
    <property type="entry name" value="Cysteine proteinases"/>
    <property type="match status" value="1"/>
</dbReference>
<name>A0AAV4FA75_9GAST</name>
<keyword evidence="14" id="KW-1185">Reference proteome</keyword>
<dbReference type="FunFam" id="3.90.70.10:FF:000130">
    <property type="entry name" value="Cysteine proteinase 1"/>
    <property type="match status" value="1"/>
</dbReference>
<dbReference type="SUPFAM" id="SSF54001">
    <property type="entry name" value="Cysteine proteinases"/>
    <property type="match status" value="1"/>
</dbReference>
<dbReference type="CDD" id="cd00042">
    <property type="entry name" value="CY"/>
    <property type="match status" value="2"/>
</dbReference>
<evidence type="ECO:0000256" key="3">
    <source>
        <dbReference type="ARBA" id="ARBA00022729"/>
    </source>
</evidence>
<evidence type="ECO:0000256" key="7">
    <source>
        <dbReference type="ARBA" id="ARBA00023157"/>
    </source>
</evidence>
<dbReference type="InterPro" id="IPR025660">
    <property type="entry name" value="Pept_his_AS"/>
</dbReference>
<feature type="domain" description="Cystatin" evidence="10">
    <location>
        <begin position="147"/>
        <end position="256"/>
    </location>
</feature>
<keyword evidence="2" id="KW-0645">Protease</keyword>
<dbReference type="EMBL" id="BMAT01007734">
    <property type="protein sequence ID" value="GFR70199.1"/>
    <property type="molecule type" value="Genomic_DNA"/>
</dbReference>
<dbReference type="InterPro" id="IPR000169">
    <property type="entry name" value="Pept_cys_AS"/>
</dbReference>
<dbReference type="Gene3D" id="1.10.287.2250">
    <property type="match status" value="1"/>
</dbReference>
<keyword evidence="8" id="KW-0325">Glycoprotein</keyword>
<feature type="domain" description="Peptidase C1A papain C-terminal" evidence="11">
    <location>
        <begin position="436"/>
        <end position="647"/>
    </location>
</feature>
<dbReference type="PANTHER" id="PTHR12411">
    <property type="entry name" value="CYSTEINE PROTEASE FAMILY C1-RELATED"/>
    <property type="match status" value="1"/>
</dbReference>
<evidence type="ECO:0000256" key="8">
    <source>
        <dbReference type="ARBA" id="ARBA00023180"/>
    </source>
</evidence>
<dbReference type="Proteomes" id="UP000762676">
    <property type="component" value="Unassembled WGS sequence"/>
</dbReference>
<dbReference type="SMART" id="SM00043">
    <property type="entry name" value="CY"/>
    <property type="match status" value="1"/>
</dbReference>
<dbReference type="Pfam" id="PF00031">
    <property type="entry name" value="Cystatin"/>
    <property type="match status" value="1"/>
</dbReference>
<evidence type="ECO:0000256" key="9">
    <source>
        <dbReference type="SAM" id="SignalP"/>
    </source>
</evidence>
<dbReference type="CDD" id="cd02248">
    <property type="entry name" value="Peptidase_C1A"/>
    <property type="match status" value="1"/>
</dbReference>
<evidence type="ECO:0000259" key="11">
    <source>
        <dbReference type="SMART" id="SM00645"/>
    </source>
</evidence>
<dbReference type="GO" id="GO:0008234">
    <property type="term" value="F:cysteine-type peptidase activity"/>
    <property type="evidence" value="ECO:0007669"/>
    <property type="project" value="UniProtKB-KW"/>
</dbReference>
<dbReference type="Pfam" id="PF08246">
    <property type="entry name" value="Inhibitor_I29"/>
    <property type="match status" value="1"/>
</dbReference>
<sequence>MRLYGSFILFLISVELASSSGGLMGGWFVHDLNGLTSTDKNYYESAARKGVELMNQVIKSSGSNSKPLEFKEMISLSTQVVAGMKFNIKMKVLINDKVETCHVYVTNMRNNKIGGGTWSISTQSAEDPCSQYVPAPGEDRVQKRSVHLLGGESEASSEATDVQKAANWALEHINTMSNSMYRHVLVRVSNVKRQVINGYRYRFQLTMAPSECRNAPENTNKGVEDCPLNSAGKAQDCDVSVIYSLGDYKMENFHCKPSLEKPILGGDDHDYKPHGLLGVDDRDYRDNGLLGKDLHDFLPHGRPYYMPRRLTKIRPLITKSKNRIARMSIGGDDHDYVPHGDNKCSEYQKDFEAFKAKHKKVYGSYRDEVKRFMVFCENMNKVKKIQRQEQGSAIYGATKFADISETEFKNQYLGLKATSNGYGSAWPPAEIPRGPFPESWDWRDHNAVTPVKNQGSCGSCWAFSTTGNVEGQWSIVNKKLYSLSEQELVDCDKIDEGCNGGLPSQAYEAIMKIGGLESESDYKYDGHDEKCHFNRSEVVVTLSGAVNISKNETEMAAWLYKNGPISIGINAFAMQFYMGGIAHPWRIFCNPQSLDHGVLIVGYGVERSEPYWIVKNSWGDDWGRQGYYYVYRGDGTCGLNQMCTSAQVAKK</sequence>
<evidence type="ECO:0000313" key="13">
    <source>
        <dbReference type="EMBL" id="GFR70199.1"/>
    </source>
</evidence>
<dbReference type="PROSITE" id="PS00640">
    <property type="entry name" value="THIOL_PROTEASE_ASN"/>
    <property type="match status" value="1"/>
</dbReference>
<evidence type="ECO:0000256" key="1">
    <source>
        <dbReference type="ARBA" id="ARBA00008455"/>
    </source>
</evidence>
<dbReference type="InterPro" id="IPR000010">
    <property type="entry name" value="Cystatin_dom"/>
</dbReference>
<dbReference type="Pfam" id="PF00112">
    <property type="entry name" value="Peptidase_C1"/>
    <property type="match status" value="1"/>
</dbReference>
<feature type="signal peptide" evidence="9">
    <location>
        <begin position="1"/>
        <end position="19"/>
    </location>
</feature>
<proteinExistence type="inferred from homology"/>
<dbReference type="PRINTS" id="PR00705">
    <property type="entry name" value="PAPAIN"/>
</dbReference>
<evidence type="ECO:0000256" key="6">
    <source>
        <dbReference type="ARBA" id="ARBA00023145"/>
    </source>
</evidence>
<evidence type="ECO:0000256" key="4">
    <source>
        <dbReference type="ARBA" id="ARBA00022801"/>
    </source>
</evidence>
<organism evidence="13 14">
    <name type="scientific">Elysia marginata</name>
    <dbReference type="NCBI Taxonomy" id="1093978"/>
    <lineage>
        <taxon>Eukaryota</taxon>
        <taxon>Metazoa</taxon>
        <taxon>Spiralia</taxon>
        <taxon>Lophotrochozoa</taxon>
        <taxon>Mollusca</taxon>
        <taxon>Gastropoda</taxon>
        <taxon>Heterobranchia</taxon>
        <taxon>Euthyneura</taxon>
        <taxon>Panpulmonata</taxon>
        <taxon>Sacoglossa</taxon>
        <taxon>Placobranchoidea</taxon>
        <taxon>Plakobranchidae</taxon>
        <taxon>Elysia</taxon>
    </lineage>
</organism>
<dbReference type="Gene3D" id="3.10.450.10">
    <property type="match status" value="2"/>
</dbReference>